<dbReference type="PROSITE" id="PS51220">
    <property type="entry name" value="NIDO"/>
    <property type="match status" value="1"/>
</dbReference>
<dbReference type="GO" id="GO:0007160">
    <property type="term" value="P:cell-matrix adhesion"/>
    <property type="evidence" value="ECO:0007669"/>
    <property type="project" value="InterPro"/>
</dbReference>
<dbReference type="InterPro" id="IPR003886">
    <property type="entry name" value="NIDO_dom"/>
</dbReference>
<dbReference type="InterPro" id="IPR005533">
    <property type="entry name" value="AMOP_dom"/>
</dbReference>
<dbReference type="InterPro" id="IPR051495">
    <property type="entry name" value="Epithelial_Barrier/Signaling"/>
</dbReference>
<dbReference type="SMART" id="SM00539">
    <property type="entry name" value="NIDO"/>
    <property type="match status" value="1"/>
</dbReference>
<evidence type="ECO:0000259" key="7">
    <source>
        <dbReference type="PROSITE" id="PS50856"/>
    </source>
</evidence>
<keyword evidence="5" id="KW-1015">Disulfide bond</keyword>
<evidence type="ECO:0000256" key="5">
    <source>
        <dbReference type="ARBA" id="ARBA00023157"/>
    </source>
</evidence>
<evidence type="ECO:0000259" key="8">
    <source>
        <dbReference type="PROSITE" id="PS51220"/>
    </source>
</evidence>
<evidence type="ECO:0000259" key="9">
    <source>
        <dbReference type="PROSITE" id="PS51233"/>
    </source>
</evidence>
<dbReference type="STRING" id="7757.ENSPMAP00000003452"/>
<proteinExistence type="predicted"/>
<feature type="domain" description="NIDO" evidence="8">
    <location>
        <begin position="310"/>
        <end position="465"/>
    </location>
</feature>
<evidence type="ECO:0000256" key="6">
    <source>
        <dbReference type="SAM" id="MobiDB-lite"/>
    </source>
</evidence>
<evidence type="ECO:0000256" key="1">
    <source>
        <dbReference type="ARBA" id="ARBA00004370"/>
    </source>
</evidence>
<dbReference type="Pfam" id="PF06119">
    <property type="entry name" value="NIDO"/>
    <property type="match status" value="1"/>
</dbReference>
<dbReference type="GO" id="GO:0016020">
    <property type="term" value="C:membrane"/>
    <property type="evidence" value="ECO:0007669"/>
    <property type="project" value="UniProtKB-SubCell"/>
</dbReference>
<keyword evidence="2" id="KW-0812">Transmembrane</keyword>
<dbReference type="InterPro" id="IPR001846">
    <property type="entry name" value="VWF_type-D"/>
</dbReference>
<feature type="domain" description="AMOP" evidence="7">
    <location>
        <begin position="468"/>
        <end position="580"/>
    </location>
</feature>
<dbReference type="PROSITE" id="PS50856">
    <property type="entry name" value="AMOP"/>
    <property type="match status" value="1"/>
</dbReference>
<dbReference type="GeneTree" id="ENSGT00730000110943"/>
<dbReference type="AlphaFoldDB" id="S4RE20"/>
<dbReference type="PROSITE" id="PS51233">
    <property type="entry name" value="VWFD"/>
    <property type="match status" value="1"/>
</dbReference>
<dbReference type="PANTHER" id="PTHR13802">
    <property type="entry name" value="MUCIN 4-RELATED"/>
    <property type="match status" value="1"/>
</dbReference>
<feature type="region of interest" description="Disordered" evidence="6">
    <location>
        <begin position="1"/>
        <end position="21"/>
    </location>
</feature>
<dbReference type="GO" id="GO:0005176">
    <property type="term" value="F:ErbB-2 class receptor binding"/>
    <property type="evidence" value="ECO:0007669"/>
    <property type="project" value="TreeGrafter"/>
</dbReference>
<keyword evidence="4" id="KW-0472">Membrane</keyword>
<dbReference type="PANTHER" id="PTHR13802:SF52">
    <property type="entry name" value="MUCIN-4"/>
    <property type="match status" value="1"/>
</dbReference>
<sequence>ISPDGVNSTIVSSPATASPITAPTDKVNSTILSSPATASQIAVSTDRVNSTIVSSPATASPTATSTIGANSTIVSSPASATATSMVGANSTIVSSPTTASPTATSTIGANSTIVSSPASVTATSMVGANSTIVSSPATASPTATSTVRANSTIVSSPATASATATSTVGANSTIVSSPASATATSMVGVNSTIVSSPTTASPTATSTVRVNSTTNASTTATSPVSPIIGLFAYGTNVNDIILQFQIRDFVSPYFMPPYDFPFGSKFFQKLYFSDNGVIVFQQSEETNKFPYPNPFSGGFPSSFSVAMIAVFWDDSDFSSNVGKIYYQQRKKIYNSKSNTVIQVNSTPLFLLNAGAAKSKLRTHWNFGTAVPANSNLKYTNTFQAVISTDGVYSFCLIMFKDGGMQWRTEARDKLANNALIGFNSGTSAAYIDPVSLNATTKYRPDQWVGGDSGLNGRFAYMLTDNVPNRKNTKRQCLNWYSNDTAHPSINPIKSCPCSFWQGMFDMSYVDGNLITTYGYQLPYVPDASGGGVRCHYNRWGALVSGWFLESPSERANEVDPYNACCRSGDKALCNMYQQRRPSDRCSYYRPPFYAILIGDPHITTLDNVSYTFNG</sequence>
<dbReference type="SMART" id="SM00723">
    <property type="entry name" value="AMOP"/>
    <property type="match status" value="1"/>
</dbReference>
<organism evidence="10">
    <name type="scientific">Petromyzon marinus</name>
    <name type="common">Sea lamprey</name>
    <dbReference type="NCBI Taxonomy" id="7757"/>
    <lineage>
        <taxon>Eukaryota</taxon>
        <taxon>Metazoa</taxon>
        <taxon>Chordata</taxon>
        <taxon>Craniata</taxon>
        <taxon>Vertebrata</taxon>
        <taxon>Cyclostomata</taxon>
        <taxon>Hyperoartia</taxon>
        <taxon>Petromyzontiformes</taxon>
        <taxon>Petromyzontidae</taxon>
        <taxon>Petromyzon</taxon>
    </lineage>
</organism>
<comment type="subcellular location">
    <subcellularLocation>
        <location evidence="1">Membrane</location>
    </subcellularLocation>
</comment>
<protein>
    <submittedName>
        <fullName evidence="10">Uncharacterized protein</fullName>
    </submittedName>
</protein>
<keyword evidence="3" id="KW-1133">Transmembrane helix</keyword>
<evidence type="ECO:0000256" key="2">
    <source>
        <dbReference type="ARBA" id="ARBA00022692"/>
    </source>
</evidence>
<evidence type="ECO:0000313" key="10">
    <source>
        <dbReference type="Ensembl" id="ENSPMAP00000003452.1"/>
    </source>
</evidence>
<accession>S4RE20</accession>
<dbReference type="HOGENOM" id="CLU_445215_0_0_1"/>
<dbReference type="Ensembl" id="ENSPMAT00000003467.1">
    <property type="protein sequence ID" value="ENSPMAP00000003452.1"/>
    <property type="gene ID" value="ENSPMAG00000003168.1"/>
</dbReference>
<reference evidence="10" key="1">
    <citation type="submission" date="2025-08" db="UniProtKB">
        <authorList>
            <consortium name="Ensembl"/>
        </authorList>
    </citation>
    <scope>IDENTIFICATION</scope>
</reference>
<evidence type="ECO:0000256" key="3">
    <source>
        <dbReference type="ARBA" id="ARBA00022989"/>
    </source>
</evidence>
<reference evidence="10" key="2">
    <citation type="submission" date="2025-09" db="UniProtKB">
        <authorList>
            <consortium name="Ensembl"/>
        </authorList>
    </citation>
    <scope>IDENTIFICATION</scope>
</reference>
<evidence type="ECO:0000256" key="4">
    <source>
        <dbReference type="ARBA" id="ARBA00023136"/>
    </source>
</evidence>
<name>S4RE20_PETMA</name>
<feature type="domain" description="VWFD" evidence="9">
    <location>
        <begin position="592"/>
        <end position="614"/>
    </location>
</feature>